<proteinExistence type="inferred from homology"/>
<feature type="transmembrane region" description="Helical" evidence="6">
    <location>
        <begin position="298"/>
        <end position="320"/>
    </location>
</feature>
<keyword evidence="3 6" id="KW-0812">Transmembrane</keyword>
<dbReference type="Pfam" id="PF01169">
    <property type="entry name" value="GDT1"/>
    <property type="match status" value="2"/>
</dbReference>
<keyword evidence="5 6" id="KW-0472">Membrane</keyword>
<dbReference type="AlphaFoldDB" id="A0A9N8HZI8"/>
<evidence type="ECO:0000256" key="4">
    <source>
        <dbReference type="ARBA" id="ARBA00022989"/>
    </source>
</evidence>
<evidence type="ECO:0000256" key="1">
    <source>
        <dbReference type="ARBA" id="ARBA00004141"/>
    </source>
</evidence>
<evidence type="ECO:0000256" key="6">
    <source>
        <dbReference type="RuleBase" id="RU365102"/>
    </source>
</evidence>
<dbReference type="GO" id="GO:0005384">
    <property type="term" value="F:manganese ion transmembrane transporter activity"/>
    <property type="evidence" value="ECO:0007669"/>
    <property type="project" value="TreeGrafter"/>
</dbReference>
<keyword evidence="4 6" id="KW-1133">Transmembrane helix</keyword>
<dbReference type="EMBL" id="CAICTM010002290">
    <property type="protein sequence ID" value="CAB9528688.1"/>
    <property type="molecule type" value="Genomic_DNA"/>
</dbReference>
<feature type="signal peptide" evidence="6">
    <location>
        <begin position="1"/>
        <end position="24"/>
    </location>
</feature>
<evidence type="ECO:0000256" key="2">
    <source>
        <dbReference type="ARBA" id="ARBA00009190"/>
    </source>
</evidence>
<feature type="transmembrane region" description="Helical" evidence="6">
    <location>
        <begin position="172"/>
        <end position="196"/>
    </location>
</feature>
<dbReference type="PANTHER" id="PTHR12608">
    <property type="entry name" value="TRANSMEMBRANE PROTEIN HTP-1 RELATED"/>
    <property type="match status" value="1"/>
</dbReference>
<evidence type="ECO:0000313" key="7">
    <source>
        <dbReference type="EMBL" id="CAB9528688.1"/>
    </source>
</evidence>
<evidence type="ECO:0000256" key="5">
    <source>
        <dbReference type="ARBA" id="ARBA00023136"/>
    </source>
</evidence>
<evidence type="ECO:0000256" key="3">
    <source>
        <dbReference type="ARBA" id="ARBA00022692"/>
    </source>
</evidence>
<dbReference type="GO" id="GO:0015085">
    <property type="term" value="F:calcium ion transmembrane transporter activity"/>
    <property type="evidence" value="ECO:0007669"/>
    <property type="project" value="TreeGrafter"/>
</dbReference>
<feature type="chain" id="PRO_5040528179" description="GDT1 family protein" evidence="6">
    <location>
        <begin position="25"/>
        <end position="348"/>
    </location>
</feature>
<evidence type="ECO:0000313" key="8">
    <source>
        <dbReference type="Proteomes" id="UP001153069"/>
    </source>
</evidence>
<dbReference type="Proteomes" id="UP001153069">
    <property type="component" value="Unassembled WGS sequence"/>
</dbReference>
<feature type="transmembrane region" description="Helical" evidence="6">
    <location>
        <begin position="90"/>
        <end position="110"/>
    </location>
</feature>
<dbReference type="OrthoDB" id="442680at2759"/>
<sequence length="348" mass="36783">MMATQHNLALRLVRLLCLVAAVSAFSPHNLDASLSRKAIKPHVIPRHSLTQSKMITTRLWGRSPFHDDDEFKGKDGLATWNSFLNSNKKAATVASLALVASASMTAFPAISHAVDLESMYGGAITVASTTSGLLNRLTETGFYQAFTLVFLSEIGDKTFFIAGLLAMKTSKLASFLGSMGALGAMTVLSVLIGQIFHAVPSGFGEGIPLDDIAACIAFAFFGFKTLKDALDMEEGESVMDEELAEAEEEVENSDSVKRTTTWGQLVSIFALVFAAEFGDRSFLSTIALSAAQNPVSVGFGAIAAHGVATGIAVSGGSYIAKYISERVIGIIGGCLFLVFALTTALGIF</sequence>
<comment type="caution">
    <text evidence="7">The sequence shown here is derived from an EMBL/GenBank/DDBJ whole genome shotgun (WGS) entry which is preliminary data.</text>
</comment>
<reference evidence="7" key="1">
    <citation type="submission" date="2020-06" db="EMBL/GenBank/DDBJ databases">
        <authorList>
            <consortium name="Plant Systems Biology data submission"/>
        </authorList>
    </citation>
    <scope>NUCLEOTIDE SEQUENCE</scope>
    <source>
        <strain evidence="7">D6</strain>
    </source>
</reference>
<keyword evidence="6" id="KW-0732">Signal</keyword>
<protein>
    <recommendedName>
        <fullName evidence="6">GDT1 family protein</fullName>
    </recommendedName>
</protein>
<keyword evidence="8" id="KW-1185">Reference proteome</keyword>
<dbReference type="GO" id="GO:0005794">
    <property type="term" value="C:Golgi apparatus"/>
    <property type="evidence" value="ECO:0007669"/>
    <property type="project" value="TreeGrafter"/>
</dbReference>
<dbReference type="InterPro" id="IPR049555">
    <property type="entry name" value="GDT1-like_CS"/>
</dbReference>
<accession>A0A9N8HZI8</accession>
<dbReference type="GO" id="GO:0016020">
    <property type="term" value="C:membrane"/>
    <property type="evidence" value="ECO:0007669"/>
    <property type="project" value="UniProtKB-SubCell"/>
</dbReference>
<name>A0A9N8HZI8_9STRA</name>
<feature type="transmembrane region" description="Helical" evidence="6">
    <location>
        <begin position="202"/>
        <end position="223"/>
    </location>
</feature>
<organism evidence="7 8">
    <name type="scientific">Seminavis robusta</name>
    <dbReference type="NCBI Taxonomy" id="568900"/>
    <lineage>
        <taxon>Eukaryota</taxon>
        <taxon>Sar</taxon>
        <taxon>Stramenopiles</taxon>
        <taxon>Ochrophyta</taxon>
        <taxon>Bacillariophyta</taxon>
        <taxon>Bacillariophyceae</taxon>
        <taxon>Bacillariophycidae</taxon>
        <taxon>Naviculales</taxon>
        <taxon>Naviculaceae</taxon>
        <taxon>Seminavis</taxon>
    </lineage>
</organism>
<feature type="transmembrane region" description="Helical" evidence="6">
    <location>
        <begin position="327"/>
        <end position="347"/>
    </location>
</feature>
<comment type="similarity">
    <text evidence="2 6">Belongs to the GDT1 family.</text>
</comment>
<gene>
    <name evidence="7" type="ORF">SEMRO_2292_G322240.1</name>
</gene>
<feature type="transmembrane region" description="Helical" evidence="6">
    <location>
        <begin position="261"/>
        <end position="278"/>
    </location>
</feature>
<dbReference type="PANTHER" id="PTHR12608:SF6">
    <property type="entry name" value="PROTEIN PAM71, CHLOROPLASTIC"/>
    <property type="match status" value="1"/>
</dbReference>
<dbReference type="GO" id="GO:0032468">
    <property type="term" value="P:Golgi calcium ion homeostasis"/>
    <property type="evidence" value="ECO:0007669"/>
    <property type="project" value="TreeGrafter"/>
</dbReference>
<dbReference type="PROSITE" id="PS01214">
    <property type="entry name" value="UPF0016"/>
    <property type="match status" value="1"/>
</dbReference>
<comment type="subcellular location">
    <subcellularLocation>
        <location evidence="1 6">Membrane</location>
        <topology evidence="1 6">Multi-pass membrane protein</topology>
    </subcellularLocation>
</comment>
<dbReference type="GO" id="GO:0032472">
    <property type="term" value="P:Golgi calcium ion transport"/>
    <property type="evidence" value="ECO:0007669"/>
    <property type="project" value="TreeGrafter"/>
</dbReference>
<dbReference type="InterPro" id="IPR001727">
    <property type="entry name" value="GDT1-like"/>
</dbReference>